<dbReference type="Proteomes" id="UP001154922">
    <property type="component" value="Unassembled WGS sequence"/>
</dbReference>
<accession>A0ABS8R406</accession>
<evidence type="ECO:0000256" key="1">
    <source>
        <dbReference type="SAM" id="MobiDB-lite"/>
    </source>
</evidence>
<proteinExistence type="predicted"/>
<keyword evidence="3" id="KW-1185">Reference proteome</keyword>
<reference evidence="2 3" key="1">
    <citation type="journal article" date="2022" name="Int. J. Syst. Evol. Microbiol.">
        <title>Pseudomonas petroselini sp. nov., a pathogen causing bacterial rot of parsley in Japan.</title>
        <authorList>
            <person name="Sawada H."/>
            <person name="Fujikawa T."/>
            <person name="Osada S."/>
            <person name="Satou M."/>
        </authorList>
    </citation>
    <scope>NUCLEOTIDE SEQUENCE [LARGE SCALE GENOMIC DNA]</scope>
    <source>
        <strain evidence="2 3">MAFF 311096</strain>
    </source>
</reference>
<name>A0ABS8R406_9PSED</name>
<evidence type="ECO:0000313" key="2">
    <source>
        <dbReference type="EMBL" id="MCD7042715.1"/>
    </source>
</evidence>
<protein>
    <submittedName>
        <fullName evidence="2">Uncharacterized protein</fullName>
    </submittedName>
</protein>
<dbReference type="EMBL" id="JAJOZI010000247">
    <property type="protein sequence ID" value="MCD7042715.1"/>
    <property type="molecule type" value="Genomic_DNA"/>
</dbReference>
<evidence type="ECO:0000313" key="3">
    <source>
        <dbReference type="Proteomes" id="UP001154922"/>
    </source>
</evidence>
<reference evidence="2 3" key="2">
    <citation type="journal article" date="2023" name="Plant Pathol.">
        <title>Dismantling and reorganizing Pseudomonas marginalis sensu#lato.</title>
        <authorList>
            <person name="Sawada H."/>
            <person name="Fujikawa T."/>
            <person name="Satou M."/>
        </authorList>
    </citation>
    <scope>NUCLEOTIDE SEQUENCE [LARGE SCALE GENOMIC DNA]</scope>
    <source>
        <strain evidence="2 3">MAFF 311096</strain>
    </source>
</reference>
<feature type="region of interest" description="Disordered" evidence="1">
    <location>
        <begin position="31"/>
        <end position="67"/>
    </location>
</feature>
<dbReference type="RefSeq" id="WP_231810371.1">
    <property type="nucleotide sequence ID" value="NZ_JAJOZG010000293.1"/>
</dbReference>
<gene>
    <name evidence="2" type="ORF">LRQ20_30995</name>
</gene>
<feature type="compositionally biased region" description="Polar residues" evidence="1">
    <location>
        <begin position="45"/>
        <end position="67"/>
    </location>
</feature>
<dbReference type="GeneID" id="93465811"/>
<organism evidence="2 3">
    <name type="scientific">Pseudomonas petroselini</name>
    <dbReference type="NCBI Taxonomy" id="2899822"/>
    <lineage>
        <taxon>Bacteria</taxon>
        <taxon>Pseudomonadati</taxon>
        <taxon>Pseudomonadota</taxon>
        <taxon>Gammaproteobacteria</taxon>
        <taxon>Pseudomonadales</taxon>
        <taxon>Pseudomonadaceae</taxon>
        <taxon>Pseudomonas</taxon>
    </lineage>
</organism>
<sequence>MAENSLVTAVVTAVLTSLLTLTGTYALQSRQEARDEANDFLDAAQNKQPGDTTSRSSRPISNTPYEA</sequence>
<comment type="caution">
    <text evidence="2">The sequence shown here is derived from an EMBL/GenBank/DDBJ whole genome shotgun (WGS) entry which is preliminary data.</text>
</comment>